<dbReference type="EMBL" id="JALJOQ010000068">
    <property type="protein sequence ID" value="KAK9802729.1"/>
    <property type="molecule type" value="Genomic_DNA"/>
</dbReference>
<accession>A0AAW1P211</accession>
<evidence type="ECO:0000313" key="2">
    <source>
        <dbReference type="Proteomes" id="UP001465755"/>
    </source>
</evidence>
<gene>
    <name evidence="1" type="ORF">WJX73_003930</name>
</gene>
<keyword evidence="2" id="KW-1185">Reference proteome</keyword>
<dbReference type="Proteomes" id="UP001465755">
    <property type="component" value="Unassembled WGS sequence"/>
</dbReference>
<dbReference type="AlphaFoldDB" id="A0AAW1P211"/>
<reference evidence="1 2" key="1">
    <citation type="journal article" date="2024" name="Nat. Commun.">
        <title>Phylogenomics reveals the evolutionary origins of lichenization in chlorophyte algae.</title>
        <authorList>
            <person name="Puginier C."/>
            <person name="Libourel C."/>
            <person name="Otte J."/>
            <person name="Skaloud P."/>
            <person name="Haon M."/>
            <person name="Grisel S."/>
            <person name="Petersen M."/>
            <person name="Berrin J.G."/>
            <person name="Delaux P.M."/>
            <person name="Dal Grande F."/>
            <person name="Keller J."/>
        </authorList>
    </citation>
    <scope>NUCLEOTIDE SEQUENCE [LARGE SCALE GENOMIC DNA]</scope>
    <source>
        <strain evidence="1 2">SAG 2036</strain>
    </source>
</reference>
<protein>
    <submittedName>
        <fullName evidence="1">Uncharacterized protein</fullName>
    </submittedName>
</protein>
<evidence type="ECO:0000313" key="1">
    <source>
        <dbReference type="EMBL" id="KAK9802729.1"/>
    </source>
</evidence>
<dbReference type="PANTHER" id="PTHR31694:SF26">
    <property type="entry name" value="OS05G0151100 PROTEIN"/>
    <property type="match status" value="1"/>
</dbReference>
<name>A0AAW1P211_9CHLO</name>
<comment type="caution">
    <text evidence="1">The sequence shown here is derived from an EMBL/GenBank/DDBJ whole genome shotgun (WGS) entry which is preliminary data.</text>
</comment>
<proteinExistence type="predicted"/>
<dbReference type="PANTHER" id="PTHR31694">
    <property type="entry name" value="DESICCATION-LIKE PROTEIN"/>
    <property type="match status" value="1"/>
</dbReference>
<dbReference type="InterPro" id="IPR052965">
    <property type="entry name" value="Pigment-catalase-like"/>
</dbReference>
<sequence>MWLYNVRDFVTPYNLTVAELVDDISALRNSVDGTSNDDAGIQTAQGAIELVPVNSNGLVYTRTPKQVLDVVTFGAANGAGGFFPNGVNGYFAASS</sequence>
<organism evidence="1 2">
    <name type="scientific">Symbiochloris irregularis</name>
    <dbReference type="NCBI Taxonomy" id="706552"/>
    <lineage>
        <taxon>Eukaryota</taxon>
        <taxon>Viridiplantae</taxon>
        <taxon>Chlorophyta</taxon>
        <taxon>core chlorophytes</taxon>
        <taxon>Trebouxiophyceae</taxon>
        <taxon>Trebouxiales</taxon>
        <taxon>Trebouxiaceae</taxon>
        <taxon>Symbiochloris</taxon>
    </lineage>
</organism>